<reference evidence="1" key="1">
    <citation type="submission" date="2018-05" db="EMBL/GenBank/DDBJ databases">
        <authorList>
            <person name="Lanie J.A."/>
            <person name="Ng W.-L."/>
            <person name="Kazmierczak K.M."/>
            <person name="Andrzejewski T.M."/>
            <person name="Davidsen T.M."/>
            <person name="Wayne K.J."/>
            <person name="Tettelin H."/>
            <person name="Glass J.I."/>
            <person name="Rusch D."/>
            <person name="Podicherti R."/>
            <person name="Tsui H.-C.T."/>
            <person name="Winkler M.E."/>
        </authorList>
    </citation>
    <scope>NUCLEOTIDE SEQUENCE</scope>
</reference>
<name>A0A382IWH7_9ZZZZ</name>
<sequence>DEFMLFQCFKQAKGQLIVCHQKWIDSITKQCEAMKTGLKAYRYLSEGVELMTELGVTCDEAELIRTNSTGLVIYNPVNLASMIKGMKNTTITREQKIAFRKAYEAQNKIN</sequence>
<organism evidence="1">
    <name type="scientific">marine metagenome</name>
    <dbReference type="NCBI Taxonomy" id="408172"/>
    <lineage>
        <taxon>unclassified sequences</taxon>
        <taxon>metagenomes</taxon>
        <taxon>ecological metagenomes</taxon>
    </lineage>
</organism>
<accession>A0A382IWH7</accession>
<dbReference type="EMBL" id="UINC01069499">
    <property type="protein sequence ID" value="SVC02921.1"/>
    <property type="molecule type" value="Genomic_DNA"/>
</dbReference>
<proteinExistence type="predicted"/>
<dbReference type="AlphaFoldDB" id="A0A382IWH7"/>
<protein>
    <submittedName>
        <fullName evidence="1">Uncharacterized protein</fullName>
    </submittedName>
</protein>
<feature type="non-terminal residue" evidence="1">
    <location>
        <position position="1"/>
    </location>
</feature>
<evidence type="ECO:0000313" key="1">
    <source>
        <dbReference type="EMBL" id="SVC02921.1"/>
    </source>
</evidence>
<gene>
    <name evidence="1" type="ORF">METZ01_LOCUS255775</name>
</gene>